<reference evidence="1 2" key="1">
    <citation type="submission" date="2019-12" db="EMBL/GenBank/DDBJ databases">
        <authorList>
            <person name="Woiski C."/>
        </authorList>
    </citation>
    <scope>NUCLEOTIDE SEQUENCE [LARGE SCALE GENOMIC DNA]</scope>
    <source>
        <strain evidence="1 2">BOE100</strain>
    </source>
</reference>
<sequence>MFLISFSLPVNGIAAVGLATEACQMTDGEMTISAPADHTAHMAPVDPGAGEEMDHSHGQNPLCKSGHQCKTACMLQVAVIKPVLTTAAHLLIAYEPGYIPSGSGNDLWRPPRF</sequence>
<proteinExistence type="predicted"/>
<dbReference type="EMBL" id="WOWR01000083">
    <property type="protein sequence ID" value="KAF0250864.1"/>
    <property type="molecule type" value="Genomic_DNA"/>
</dbReference>
<evidence type="ECO:0000313" key="2">
    <source>
        <dbReference type="Proteomes" id="UP000442695"/>
    </source>
</evidence>
<dbReference type="Proteomes" id="UP000442695">
    <property type="component" value="Unassembled WGS sequence"/>
</dbReference>
<dbReference type="AlphaFoldDB" id="A0A7V8J0T4"/>
<protein>
    <submittedName>
        <fullName evidence="1">Uncharacterized protein</fullName>
    </submittedName>
</protein>
<gene>
    <name evidence="1" type="ORF">GN299_31685</name>
</gene>
<comment type="caution">
    <text evidence="1">The sequence shown here is derived from an EMBL/GenBank/DDBJ whole genome shotgun (WGS) entry which is preliminary data.</text>
</comment>
<dbReference type="RefSeq" id="WP_156859999.1">
    <property type="nucleotide sequence ID" value="NZ_WOWR01000083.1"/>
</dbReference>
<organism evidence="1 2">
    <name type="scientific">Pseudomonas putida</name>
    <name type="common">Arthrobacter siderocapsulatus</name>
    <dbReference type="NCBI Taxonomy" id="303"/>
    <lineage>
        <taxon>Bacteria</taxon>
        <taxon>Pseudomonadati</taxon>
        <taxon>Pseudomonadota</taxon>
        <taxon>Gammaproteobacteria</taxon>
        <taxon>Pseudomonadales</taxon>
        <taxon>Pseudomonadaceae</taxon>
        <taxon>Pseudomonas</taxon>
    </lineage>
</organism>
<name>A0A7V8J0T4_PSEPU</name>
<accession>A0A7V8J0T4</accession>
<evidence type="ECO:0000313" key="1">
    <source>
        <dbReference type="EMBL" id="KAF0250864.1"/>
    </source>
</evidence>